<gene>
    <name evidence="2" type="ORF">N7496_011554</name>
</gene>
<evidence type="ECO:0000259" key="1">
    <source>
        <dbReference type="Pfam" id="PF08244"/>
    </source>
</evidence>
<evidence type="ECO:0000313" key="3">
    <source>
        <dbReference type="Proteomes" id="UP001147782"/>
    </source>
</evidence>
<protein>
    <submittedName>
        <fullName evidence="2">Glycoside hydrolase family 32</fullName>
    </submittedName>
</protein>
<dbReference type="Gene3D" id="2.60.120.560">
    <property type="entry name" value="Exo-inulinase, domain 1"/>
    <property type="match status" value="1"/>
</dbReference>
<organism evidence="2 3">
    <name type="scientific">Penicillium cataractarum</name>
    <dbReference type="NCBI Taxonomy" id="2100454"/>
    <lineage>
        <taxon>Eukaryota</taxon>
        <taxon>Fungi</taxon>
        <taxon>Dikarya</taxon>
        <taxon>Ascomycota</taxon>
        <taxon>Pezizomycotina</taxon>
        <taxon>Eurotiomycetes</taxon>
        <taxon>Eurotiomycetidae</taxon>
        <taxon>Eurotiales</taxon>
        <taxon>Aspergillaceae</taxon>
        <taxon>Penicillium</taxon>
    </lineage>
</organism>
<dbReference type="InterPro" id="IPR013189">
    <property type="entry name" value="Glyco_hydro_32_C"/>
</dbReference>
<keyword evidence="3" id="KW-1185">Reference proteome</keyword>
<sequence>MLRIKSEGCHFVRRRSRFTTITWTPSNSTVAVSRLYSSAVEDFTNTPIYGRFEPYRLARSNQTKTIEADIFVDGSLLEIFINDRFALTTRTYSSRTDALGITLLSNGGRTIFENITVYNDMLDVWLDRPMNSSSPLHYDRYYETHITFPIRA</sequence>
<dbReference type="InterPro" id="IPR013320">
    <property type="entry name" value="ConA-like_dom_sf"/>
</dbReference>
<dbReference type="OrthoDB" id="202537at2759"/>
<dbReference type="Proteomes" id="UP001147782">
    <property type="component" value="Unassembled WGS sequence"/>
</dbReference>
<evidence type="ECO:0000313" key="2">
    <source>
        <dbReference type="EMBL" id="KAJ5359141.1"/>
    </source>
</evidence>
<accession>A0A9W9UY60</accession>
<proteinExistence type="predicted"/>
<dbReference type="RefSeq" id="XP_056550427.1">
    <property type="nucleotide sequence ID" value="XM_056704467.1"/>
</dbReference>
<dbReference type="Pfam" id="PF08244">
    <property type="entry name" value="Glyco_hydro_32C"/>
    <property type="match status" value="1"/>
</dbReference>
<comment type="caution">
    <text evidence="2">The sequence shown here is derived from an EMBL/GenBank/DDBJ whole genome shotgun (WGS) entry which is preliminary data.</text>
</comment>
<dbReference type="AlphaFoldDB" id="A0A9W9UY60"/>
<reference evidence="2" key="1">
    <citation type="submission" date="2022-11" db="EMBL/GenBank/DDBJ databases">
        <authorList>
            <person name="Petersen C."/>
        </authorList>
    </citation>
    <scope>NUCLEOTIDE SEQUENCE</scope>
    <source>
        <strain evidence="2">IBT 29864</strain>
    </source>
</reference>
<dbReference type="SUPFAM" id="SSF49899">
    <property type="entry name" value="Concanavalin A-like lectins/glucanases"/>
    <property type="match status" value="1"/>
</dbReference>
<name>A0A9W9UY60_9EURO</name>
<dbReference type="GeneID" id="81443646"/>
<feature type="domain" description="Glycosyl hydrolase family 32 C-terminal" evidence="1">
    <location>
        <begin position="16"/>
        <end position="118"/>
    </location>
</feature>
<dbReference type="EMBL" id="JAPZBS010000009">
    <property type="protein sequence ID" value="KAJ5359141.1"/>
    <property type="molecule type" value="Genomic_DNA"/>
</dbReference>
<dbReference type="GO" id="GO:0016787">
    <property type="term" value="F:hydrolase activity"/>
    <property type="evidence" value="ECO:0007669"/>
    <property type="project" value="UniProtKB-KW"/>
</dbReference>
<keyword evidence="2" id="KW-0378">Hydrolase</keyword>
<reference evidence="2" key="2">
    <citation type="journal article" date="2023" name="IMA Fungus">
        <title>Comparative genomic study of the Penicillium genus elucidates a diverse pangenome and 15 lateral gene transfer events.</title>
        <authorList>
            <person name="Petersen C."/>
            <person name="Sorensen T."/>
            <person name="Nielsen M.R."/>
            <person name="Sondergaard T.E."/>
            <person name="Sorensen J.L."/>
            <person name="Fitzpatrick D.A."/>
            <person name="Frisvad J.C."/>
            <person name="Nielsen K.L."/>
        </authorList>
    </citation>
    <scope>NUCLEOTIDE SEQUENCE</scope>
    <source>
        <strain evidence="2">IBT 29864</strain>
    </source>
</reference>